<comment type="caution">
    <text evidence="5">The sequence shown here is derived from an EMBL/GenBank/DDBJ whole genome shotgun (WGS) entry which is preliminary data.</text>
</comment>
<comment type="similarity">
    <text evidence="1">Belongs to the palC family.</text>
</comment>
<dbReference type="PANTHER" id="PTHR40463:SF1">
    <property type="entry name" value="PH-RESPONSE REGULATOR PROTEIN PALC"/>
    <property type="match status" value="1"/>
</dbReference>
<keyword evidence="6" id="KW-1185">Reference proteome</keyword>
<dbReference type="GO" id="GO:0005886">
    <property type="term" value="C:plasma membrane"/>
    <property type="evidence" value="ECO:0007669"/>
    <property type="project" value="TreeGrafter"/>
</dbReference>
<feature type="region of interest" description="Disordered" evidence="3">
    <location>
        <begin position="431"/>
        <end position="452"/>
    </location>
</feature>
<evidence type="ECO:0000256" key="1">
    <source>
        <dbReference type="ARBA" id="ARBA00010997"/>
    </source>
</evidence>
<dbReference type="InterPro" id="IPR004328">
    <property type="entry name" value="BRO1_dom"/>
</dbReference>
<dbReference type="Pfam" id="PF03097">
    <property type="entry name" value="BRO1"/>
    <property type="match status" value="1"/>
</dbReference>
<evidence type="ECO:0000256" key="2">
    <source>
        <dbReference type="ARBA" id="ARBA00022193"/>
    </source>
</evidence>
<dbReference type="AlphaFoldDB" id="A0AAD4GIT6"/>
<dbReference type="InterPro" id="IPR037505">
    <property type="entry name" value="pH-resp_palC"/>
</dbReference>
<protein>
    <recommendedName>
        <fullName evidence="2">pH-response regulator protein palC</fullName>
    </recommendedName>
</protein>
<sequence length="502" mass="54937">MTSYIYELPTTGSISFSDFTIDTTEGNVYTSRIADATQARANMRGVLKQSRRTDSEERDYLRIIKVLDDYIPCLRGIIVCIQSDELHFKYEPVFSWRTTLSATLFNTSPRLRLPSLQADLACTLLTYAMSLSNFSHSVTTSLGAYEYEPAISEKVRKEKDETLNFGVTLLCRASGVFSAISEGVLSELDKVESGGGGGWVRPPDLWKEVQCGFGKVRPMALADAQSLAIRKLLSKAAFESTLSPGPPLPKSHPSTALIAKLHLDCAALYSSARTLSMSFGSTSKSQNDVGGGSGEVSTDLLKYLERESKFHTAIAHKWLGVDAGETAKPGKGGEAVGFLKWVQQELEDLHTPRLSKGLGIGRDAAKGRDHDGRKARIEKELKSVKVFLDHYRKLNDSLIFDSVPKPSGLQTLIPEGRMAVTAKPYVFPDPAFGPGSKGYQKRSRTRNRIQESGDETLGIEALRIDGQANNNRYGTVDDDSSDDDGKIEGTATRTYVGAGSYF</sequence>
<dbReference type="EMBL" id="WHUW01000006">
    <property type="protein sequence ID" value="KAF8444796.1"/>
    <property type="molecule type" value="Genomic_DNA"/>
</dbReference>
<dbReference type="SMART" id="SM01041">
    <property type="entry name" value="BRO1"/>
    <property type="match status" value="1"/>
</dbReference>
<dbReference type="PROSITE" id="PS51180">
    <property type="entry name" value="BRO1"/>
    <property type="match status" value="1"/>
</dbReference>
<dbReference type="Gene3D" id="1.25.40.280">
    <property type="entry name" value="alix/aip1 like domains"/>
    <property type="match status" value="1"/>
</dbReference>
<gene>
    <name evidence="5" type="ORF">L210DRAFT_3732182</name>
</gene>
<dbReference type="PANTHER" id="PTHR40463">
    <property type="entry name" value="PH-RESPONSE REGULATOR PROTEIN PALC"/>
    <property type="match status" value="1"/>
</dbReference>
<dbReference type="Proteomes" id="UP001194468">
    <property type="component" value="Unassembled WGS sequence"/>
</dbReference>
<dbReference type="InterPro" id="IPR038499">
    <property type="entry name" value="BRO1_sf"/>
</dbReference>
<evidence type="ECO:0000313" key="6">
    <source>
        <dbReference type="Proteomes" id="UP001194468"/>
    </source>
</evidence>
<reference evidence="5" key="2">
    <citation type="journal article" date="2020" name="Nat. Commun.">
        <title>Large-scale genome sequencing of mycorrhizal fungi provides insights into the early evolution of symbiotic traits.</title>
        <authorList>
            <person name="Miyauchi S."/>
            <person name="Kiss E."/>
            <person name="Kuo A."/>
            <person name="Drula E."/>
            <person name="Kohler A."/>
            <person name="Sanchez-Garcia M."/>
            <person name="Morin E."/>
            <person name="Andreopoulos B."/>
            <person name="Barry K.W."/>
            <person name="Bonito G."/>
            <person name="Buee M."/>
            <person name="Carver A."/>
            <person name="Chen C."/>
            <person name="Cichocki N."/>
            <person name="Clum A."/>
            <person name="Culley D."/>
            <person name="Crous P.W."/>
            <person name="Fauchery L."/>
            <person name="Girlanda M."/>
            <person name="Hayes R.D."/>
            <person name="Keri Z."/>
            <person name="LaButti K."/>
            <person name="Lipzen A."/>
            <person name="Lombard V."/>
            <person name="Magnuson J."/>
            <person name="Maillard F."/>
            <person name="Murat C."/>
            <person name="Nolan M."/>
            <person name="Ohm R.A."/>
            <person name="Pangilinan J."/>
            <person name="Pereira M.F."/>
            <person name="Perotto S."/>
            <person name="Peter M."/>
            <person name="Pfister S."/>
            <person name="Riley R."/>
            <person name="Sitrit Y."/>
            <person name="Stielow J.B."/>
            <person name="Szollosi G."/>
            <person name="Zifcakova L."/>
            <person name="Stursova M."/>
            <person name="Spatafora J.W."/>
            <person name="Tedersoo L."/>
            <person name="Vaario L.M."/>
            <person name="Yamada A."/>
            <person name="Yan M."/>
            <person name="Wang P."/>
            <person name="Xu J."/>
            <person name="Bruns T."/>
            <person name="Baldrian P."/>
            <person name="Vilgalys R."/>
            <person name="Dunand C."/>
            <person name="Henrissat B."/>
            <person name="Grigoriev I.V."/>
            <person name="Hibbett D."/>
            <person name="Nagy L.G."/>
            <person name="Martin F.M."/>
        </authorList>
    </citation>
    <scope>NUCLEOTIDE SEQUENCE</scope>
    <source>
        <strain evidence="5">BED1</strain>
    </source>
</reference>
<proteinExistence type="inferred from homology"/>
<name>A0AAD4GIT6_BOLED</name>
<feature type="domain" description="BRO1" evidence="4">
    <location>
        <begin position="2"/>
        <end position="502"/>
    </location>
</feature>
<evidence type="ECO:0000313" key="5">
    <source>
        <dbReference type="EMBL" id="KAF8444796.1"/>
    </source>
</evidence>
<organism evidence="5 6">
    <name type="scientific">Boletus edulis BED1</name>
    <dbReference type="NCBI Taxonomy" id="1328754"/>
    <lineage>
        <taxon>Eukaryota</taxon>
        <taxon>Fungi</taxon>
        <taxon>Dikarya</taxon>
        <taxon>Basidiomycota</taxon>
        <taxon>Agaricomycotina</taxon>
        <taxon>Agaricomycetes</taxon>
        <taxon>Agaricomycetidae</taxon>
        <taxon>Boletales</taxon>
        <taxon>Boletineae</taxon>
        <taxon>Boletaceae</taxon>
        <taxon>Boletoideae</taxon>
        <taxon>Boletus</taxon>
    </lineage>
</organism>
<reference evidence="5" key="1">
    <citation type="submission" date="2019-10" db="EMBL/GenBank/DDBJ databases">
        <authorList>
            <consortium name="DOE Joint Genome Institute"/>
            <person name="Kuo A."/>
            <person name="Miyauchi S."/>
            <person name="Kiss E."/>
            <person name="Drula E."/>
            <person name="Kohler A."/>
            <person name="Sanchez-Garcia M."/>
            <person name="Andreopoulos B."/>
            <person name="Barry K.W."/>
            <person name="Bonito G."/>
            <person name="Buee M."/>
            <person name="Carver A."/>
            <person name="Chen C."/>
            <person name="Cichocki N."/>
            <person name="Clum A."/>
            <person name="Culley D."/>
            <person name="Crous P.W."/>
            <person name="Fauchery L."/>
            <person name="Girlanda M."/>
            <person name="Hayes R."/>
            <person name="Keri Z."/>
            <person name="LaButti K."/>
            <person name="Lipzen A."/>
            <person name="Lombard V."/>
            <person name="Magnuson J."/>
            <person name="Maillard F."/>
            <person name="Morin E."/>
            <person name="Murat C."/>
            <person name="Nolan M."/>
            <person name="Ohm R."/>
            <person name="Pangilinan J."/>
            <person name="Pereira M."/>
            <person name="Perotto S."/>
            <person name="Peter M."/>
            <person name="Riley R."/>
            <person name="Sitrit Y."/>
            <person name="Stielow B."/>
            <person name="Szollosi G."/>
            <person name="Zifcakova L."/>
            <person name="Stursova M."/>
            <person name="Spatafora J.W."/>
            <person name="Tedersoo L."/>
            <person name="Vaario L.-M."/>
            <person name="Yamada A."/>
            <person name="Yan M."/>
            <person name="Wang P."/>
            <person name="Xu J."/>
            <person name="Bruns T."/>
            <person name="Baldrian P."/>
            <person name="Vilgalys R."/>
            <person name="Henrissat B."/>
            <person name="Grigoriev I.V."/>
            <person name="Hibbett D."/>
            <person name="Nagy L.G."/>
            <person name="Martin F.M."/>
        </authorList>
    </citation>
    <scope>NUCLEOTIDE SEQUENCE</scope>
    <source>
        <strain evidence="5">BED1</strain>
    </source>
</reference>
<evidence type="ECO:0000256" key="3">
    <source>
        <dbReference type="SAM" id="MobiDB-lite"/>
    </source>
</evidence>
<dbReference type="GO" id="GO:0071467">
    <property type="term" value="P:cellular response to pH"/>
    <property type="evidence" value="ECO:0007669"/>
    <property type="project" value="InterPro"/>
</dbReference>
<feature type="region of interest" description="Disordered" evidence="3">
    <location>
        <begin position="469"/>
        <end position="489"/>
    </location>
</feature>
<accession>A0AAD4GIT6</accession>
<evidence type="ECO:0000259" key="4">
    <source>
        <dbReference type="PROSITE" id="PS51180"/>
    </source>
</evidence>